<proteinExistence type="predicted"/>
<keyword evidence="3" id="KW-1185">Reference proteome</keyword>
<dbReference type="InterPro" id="IPR007278">
    <property type="entry name" value="DUF397"/>
</dbReference>
<evidence type="ECO:0000313" key="3">
    <source>
        <dbReference type="Proteomes" id="UP001144280"/>
    </source>
</evidence>
<comment type="caution">
    <text evidence="2">The sequence shown here is derived from an EMBL/GenBank/DDBJ whole genome shotgun (WGS) entry which is preliminary data.</text>
</comment>
<sequence>MSDQFLAEGVSRPRDVTSPWIRSTRCDNAHCAEVQIGPNEVLMRNNSDLDQGVLAVGPDGWRDFTQAIRRGEFDR</sequence>
<protein>
    <recommendedName>
        <fullName evidence="1">DUF397 domain-containing protein</fullName>
    </recommendedName>
</protein>
<accession>A0ABQ5QT71</accession>
<dbReference type="Pfam" id="PF04149">
    <property type="entry name" value="DUF397"/>
    <property type="match status" value="1"/>
</dbReference>
<dbReference type="EMBL" id="BSDI01000013">
    <property type="protein sequence ID" value="GLH97798.1"/>
    <property type="molecule type" value="Genomic_DNA"/>
</dbReference>
<evidence type="ECO:0000313" key="2">
    <source>
        <dbReference type="EMBL" id="GLH97798.1"/>
    </source>
</evidence>
<feature type="domain" description="DUF397" evidence="1">
    <location>
        <begin position="20"/>
        <end position="69"/>
    </location>
</feature>
<evidence type="ECO:0000259" key="1">
    <source>
        <dbReference type="Pfam" id="PF04149"/>
    </source>
</evidence>
<reference evidence="2" key="1">
    <citation type="submission" date="2022-12" db="EMBL/GenBank/DDBJ databases">
        <title>New Phytohabitans aurantiacus sp. RD004123 nov., an actinomycete isolated from soil.</title>
        <authorList>
            <person name="Triningsih D.W."/>
            <person name="Harunari E."/>
            <person name="Igarashi Y."/>
        </authorList>
    </citation>
    <scope>NUCLEOTIDE SEQUENCE</scope>
    <source>
        <strain evidence="2">RD004123</strain>
    </source>
</reference>
<dbReference type="Proteomes" id="UP001144280">
    <property type="component" value="Unassembled WGS sequence"/>
</dbReference>
<name>A0ABQ5QT71_9ACTN</name>
<gene>
    <name evidence="2" type="ORF">Pa4123_30730</name>
</gene>
<organism evidence="2 3">
    <name type="scientific">Phytohabitans aurantiacus</name>
    <dbReference type="NCBI Taxonomy" id="3016789"/>
    <lineage>
        <taxon>Bacteria</taxon>
        <taxon>Bacillati</taxon>
        <taxon>Actinomycetota</taxon>
        <taxon>Actinomycetes</taxon>
        <taxon>Micromonosporales</taxon>
        <taxon>Micromonosporaceae</taxon>
    </lineage>
</organism>